<gene>
    <name evidence="2" type="ORF">D4739_09775</name>
</gene>
<dbReference type="OrthoDB" id="3526267at2"/>
<proteinExistence type="predicted"/>
<dbReference type="AlphaFoldDB" id="A0A3A5HEQ6"/>
<keyword evidence="3" id="KW-1185">Reference proteome</keyword>
<dbReference type="EMBL" id="QYRP01000002">
    <property type="protein sequence ID" value="RJS46470.1"/>
    <property type="molecule type" value="Genomic_DNA"/>
</dbReference>
<dbReference type="SMART" id="SM00347">
    <property type="entry name" value="HTH_MARR"/>
    <property type="match status" value="1"/>
</dbReference>
<dbReference type="GO" id="GO:0003700">
    <property type="term" value="F:DNA-binding transcription factor activity"/>
    <property type="evidence" value="ECO:0007669"/>
    <property type="project" value="InterPro"/>
</dbReference>
<dbReference type="InterPro" id="IPR036388">
    <property type="entry name" value="WH-like_DNA-bd_sf"/>
</dbReference>
<name>A0A3A5HEQ6_9ACTN</name>
<feature type="domain" description="HTH marR-type" evidence="1">
    <location>
        <begin position="10"/>
        <end position="145"/>
    </location>
</feature>
<dbReference type="PROSITE" id="PS50995">
    <property type="entry name" value="HTH_MARR_2"/>
    <property type="match status" value="1"/>
</dbReference>
<evidence type="ECO:0000313" key="3">
    <source>
        <dbReference type="Proteomes" id="UP000276542"/>
    </source>
</evidence>
<dbReference type="Gene3D" id="1.10.10.10">
    <property type="entry name" value="Winged helix-like DNA-binding domain superfamily/Winged helix DNA-binding domain"/>
    <property type="match status" value="1"/>
</dbReference>
<sequence>MQDGPVIDRTRQPAYALHALVHVLDRAAEGVLAEGIGISYRRYLTLLTLQRLADEGTVTQRELATELGVSEPAASRTVGVLREAGWVTSLAAPGEGNRRRLALTAEGERLVNDAALRLETAFASLMDAAGVEADDVLAITDPLLGTLATLSEVSQS</sequence>
<dbReference type="InterPro" id="IPR000835">
    <property type="entry name" value="HTH_MarR-typ"/>
</dbReference>
<dbReference type="Pfam" id="PF12802">
    <property type="entry name" value="MarR_2"/>
    <property type="match status" value="1"/>
</dbReference>
<accession>A0A3A5HEQ6</accession>
<dbReference type="InterPro" id="IPR036390">
    <property type="entry name" value="WH_DNA-bd_sf"/>
</dbReference>
<reference evidence="3" key="1">
    <citation type="submission" date="2018-09" db="EMBL/GenBank/DDBJ databases">
        <authorList>
            <person name="Zhu H."/>
        </authorList>
    </citation>
    <scope>NUCLEOTIDE SEQUENCE [LARGE SCALE GENOMIC DNA]</scope>
    <source>
        <strain evidence="3">K1W22B-1</strain>
    </source>
</reference>
<dbReference type="SUPFAM" id="SSF46785">
    <property type="entry name" value="Winged helix' DNA-binding domain"/>
    <property type="match status" value="1"/>
</dbReference>
<dbReference type="Proteomes" id="UP000276542">
    <property type="component" value="Unassembled WGS sequence"/>
</dbReference>
<dbReference type="InterPro" id="IPR011991">
    <property type="entry name" value="ArsR-like_HTH"/>
</dbReference>
<organism evidence="2 3">
    <name type="scientific">Nocardioides cavernaquae</name>
    <dbReference type="NCBI Taxonomy" id="2321396"/>
    <lineage>
        <taxon>Bacteria</taxon>
        <taxon>Bacillati</taxon>
        <taxon>Actinomycetota</taxon>
        <taxon>Actinomycetes</taxon>
        <taxon>Propionibacteriales</taxon>
        <taxon>Nocardioidaceae</taxon>
        <taxon>Nocardioides</taxon>
    </lineage>
</organism>
<evidence type="ECO:0000313" key="2">
    <source>
        <dbReference type="EMBL" id="RJS46470.1"/>
    </source>
</evidence>
<evidence type="ECO:0000259" key="1">
    <source>
        <dbReference type="PROSITE" id="PS50995"/>
    </source>
</evidence>
<comment type="caution">
    <text evidence="2">The sequence shown here is derived from an EMBL/GenBank/DDBJ whole genome shotgun (WGS) entry which is preliminary data.</text>
</comment>
<dbReference type="CDD" id="cd00090">
    <property type="entry name" value="HTH_ARSR"/>
    <property type="match status" value="1"/>
</dbReference>
<protein>
    <submittedName>
        <fullName evidence="2">MarR family transcriptional regulator</fullName>
    </submittedName>
</protein>